<dbReference type="Gene3D" id="3.40.30.10">
    <property type="entry name" value="Glutaredoxin"/>
    <property type="match status" value="1"/>
</dbReference>
<protein>
    <submittedName>
        <fullName evidence="1">Glutaredoxin</fullName>
    </submittedName>
</protein>
<gene>
    <name evidence="1" type="ORF">A3L09_05315</name>
</gene>
<evidence type="ECO:0000313" key="1">
    <source>
        <dbReference type="EMBL" id="ASJ02714.1"/>
    </source>
</evidence>
<sequence>MKKLKSAFAILLILSILLLPLASAADWKFEKSKIHFYMYGMSTCPHCRHMKKLIPETYGYDRFTYYELNGNQHNGKVLTNISRLTGITGVPAIGIVYDGKLVGIIEGEYNVSATPEIVRIALQNNGTLLFVGGKTYLLPWNSTKSMETVNKLYYLFVKAGEPEKLPTTTSSEGGSGICGPGFVALAALTPMVFVRRKK</sequence>
<dbReference type="PROSITE" id="PS51354">
    <property type="entry name" value="GLUTAREDOXIN_2"/>
    <property type="match status" value="1"/>
</dbReference>
<dbReference type="AlphaFoldDB" id="A0A2Z2MFP0"/>
<dbReference type="Proteomes" id="UP000250179">
    <property type="component" value="Chromosome"/>
</dbReference>
<dbReference type="InterPro" id="IPR036249">
    <property type="entry name" value="Thioredoxin-like_sf"/>
</dbReference>
<dbReference type="RefSeq" id="WP_088857973.1">
    <property type="nucleotide sequence ID" value="NZ_CP014862.1"/>
</dbReference>
<evidence type="ECO:0000313" key="2">
    <source>
        <dbReference type="Proteomes" id="UP000250179"/>
    </source>
</evidence>
<dbReference type="SUPFAM" id="SSF52833">
    <property type="entry name" value="Thioredoxin-like"/>
    <property type="match status" value="1"/>
</dbReference>
<dbReference type="EMBL" id="CP014862">
    <property type="protein sequence ID" value="ASJ02714.1"/>
    <property type="molecule type" value="Genomic_DNA"/>
</dbReference>
<organism evidence="1 2">
    <name type="scientific">Thermococcus profundus</name>
    <dbReference type="NCBI Taxonomy" id="49899"/>
    <lineage>
        <taxon>Archaea</taxon>
        <taxon>Methanobacteriati</taxon>
        <taxon>Methanobacteriota</taxon>
        <taxon>Thermococci</taxon>
        <taxon>Thermococcales</taxon>
        <taxon>Thermococcaceae</taxon>
        <taxon>Thermococcus</taxon>
    </lineage>
</organism>
<reference evidence="1 2" key="1">
    <citation type="submission" date="2016-03" db="EMBL/GenBank/DDBJ databases">
        <title>Complete genome sequence of Thermococcus profundus strain DT5432.</title>
        <authorList>
            <person name="Oger P.M."/>
        </authorList>
    </citation>
    <scope>NUCLEOTIDE SEQUENCE [LARGE SCALE GENOMIC DNA]</scope>
    <source>
        <strain evidence="1 2">DT 5432</strain>
    </source>
</reference>
<dbReference type="KEGG" id="tprf:A3L09_05315"/>
<proteinExistence type="predicted"/>
<dbReference type="OrthoDB" id="73564at2157"/>
<name>A0A2Z2MFP0_THEPR</name>
<keyword evidence="2" id="KW-1185">Reference proteome</keyword>
<accession>A0A2Z2MFP0</accession>
<dbReference type="GeneID" id="33319812"/>